<dbReference type="SMART" id="SM00404">
    <property type="entry name" value="PTPc_motif"/>
    <property type="match status" value="1"/>
</dbReference>
<feature type="domain" description="Rhodanese" evidence="6">
    <location>
        <begin position="274"/>
        <end position="391"/>
    </location>
</feature>
<feature type="compositionally biased region" description="Polar residues" evidence="3">
    <location>
        <begin position="1"/>
        <end position="14"/>
    </location>
</feature>
<feature type="compositionally biased region" description="Low complexity" evidence="3">
    <location>
        <begin position="18"/>
        <end position="35"/>
    </location>
</feature>
<dbReference type="InterPro" id="IPR050348">
    <property type="entry name" value="Protein-Tyr_Phosphatase"/>
</dbReference>
<proteinExistence type="inferred from homology"/>
<dbReference type="SUPFAM" id="SSF52799">
    <property type="entry name" value="(Phosphotyrosine protein) phosphatases II"/>
    <property type="match status" value="1"/>
</dbReference>
<dbReference type="Pfam" id="PF00102">
    <property type="entry name" value="Y_phosphatase"/>
    <property type="match status" value="2"/>
</dbReference>
<evidence type="ECO:0000259" key="6">
    <source>
        <dbReference type="PROSITE" id="PS50206"/>
    </source>
</evidence>
<dbReference type="InterPro" id="IPR036873">
    <property type="entry name" value="Rhodanese-like_dom_sf"/>
</dbReference>
<dbReference type="InterPro" id="IPR001763">
    <property type="entry name" value="Rhodanese-like_dom"/>
</dbReference>
<evidence type="ECO:0000256" key="2">
    <source>
        <dbReference type="ARBA" id="ARBA00013064"/>
    </source>
</evidence>
<accession>A0ABR3P795</accession>
<dbReference type="Pfam" id="PF00581">
    <property type="entry name" value="Rhodanese"/>
    <property type="match status" value="1"/>
</dbReference>
<dbReference type="InterPro" id="IPR000242">
    <property type="entry name" value="PTP_cat"/>
</dbReference>
<feature type="region of interest" description="Disordered" evidence="3">
    <location>
        <begin position="636"/>
        <end position="656"/>
    </location>
</feature>
<name>A0ABR3P795_9PEZI</name>
<dbReference type="PROSITE" id="PS00383">
    <property type="entry name" value="TYR_PHOSPHATASE_1"/>
    <property type="match status" value="1"/>
</dbReference>
<dbReference type="PANTHER" id="PTHR19134:SF561">
    <property type="entry name" value="PROTEIN TYROSINE PHOSPHATASE 36E, ISOFORM A"/>
    <property type="match status" value="1"/>
</dbReference>
<feature type="domain" description="Tyrosine specific protein phosphatases" evidence="5">
    <location>
        <begin position="715"/>
        <end position="764"/>
    </location>
</feature>
<dbReference type="Gene3D" id="3.90.190.10">
    <property type="entry name" value="Protein tyrosine phosphatase superfamily"/>
    <property type="match status" value="1"/>
</dbReference>
<dbReference type="InterPro" id="IPR016130">
    <property type="entry name" value="Tyr_Pase_AS"/>
</dbReference>
<evidence type="ECO:0000313" key="7">
    <source>
        <dbReference type="EMBL" id="KAL1301778.1"/>
    </source>
</evidence>
<dbReference type="Proteomes" id="UP001562354">
    <property type="component" value="Unassembled WGS sequence"/>
</dbReference>
<dbReference type="PRINTS" id="PR00700">
    <property type="entry name" value="PRTYPHPHTASE"/>
</dbReference>
<dbReference type="PROSITE" id="PS50056">
    <property type="entry name" value="TYR_PHOSPHATASE_2"/>
    <property type="match status" value="1"/>
</dbReference>
<comment type="caution">
    <text evidence="7">The sequence shown here is derived from an EMBL/GenBank/DDBJ whole genome shotgun (WGS) entry which is preliminary data.</text>
</comment>
<feature type="region of interest" description="Disordered" evidence="3">
    <location>
        <begin position="226"/>
        <end position="257"/>
    </location>
</feature>
<evidence type="ECO:0000259" key="4">
    <source>
        <dbReference type="PROSITE" id="PS50055"/>
    </source>
</evidence>
<dbReference type="Gene3D" id="3.40.250.10">
    <property type="entry name" value="Rhodanese-like domain"/>
    <property type="match status" value="1"/>
</dbReference>
<feature type="compositionally biased region" description="Polar residues" evidence="3">
    <location>
        <begin position="792"/>
        <end position="808"/>
    </location>
</feature>
<organism evidence="7 8">
    <name type="scientific">Neodothiora populina</name>
    <dbReference type="NCBI Taxonomy" id="2781224"/>
    <lineage>
        <taxon>Eukaryota</taxon>
        <taxon>Fungi</taxon>
        <taxon>Dikarya</taxon>
        <taxon>Ascomycota</taxon>
        <taxon>Pezizomycotina</taxon>
        <taxon>Dothideomycetes</taxon>
        <taxon>Dothideomycetidae</taxon>
        <taxon>Dothideales</taxon>
        <taxon>Dothioraceae</taxon>
        <taxon>Neodothiora</taxon>
    </lineage>
</organism>
<evidence type="ECO:0000313" key="8">
    <source>
        <dbReference type="Proteomes" id="UP001562354"/>
    </source>
</evidence>
<dbReference type="SMART" id="SM00194">
    <property type="entry name" value="PTPc"/>
    <property type="match status" value="1"/>
</dbReference>
<feature type="region of interest" description="Disordered" evidence="3">
    <location>
        <begin position="163"/>
        <end position="193"/>
    </location>
</feature>
<dbReference type="GeneID" id="95979674"/>
<sequence length="879" mass="97552">MPGMSAATTSSRYPQTPAPRTSSTPTGRPPTSSSAQNMPPLLHSPLPTAGARTPSPNYFAFTSMDESFDSDTNSGQHRRKNWSPPSSTVRSTAAYSPTVVPVDQNPDFDAFRRQSEGKVFNLGNLHTFNQPSPRPDCQKRTQSHQSTISDPFFKFVSEPKQMAPPLAKSTSNNSLDPEAAWTGRSPKRHLSNDSTNYPDAIRRITPPAPPPFDSLVAGVERGMPRLSMPPELKLPPLGGRTKARSETVPVSTAADDQASSLVTPQHVINLMESAPEEILILDLRVSTQYARSKITGALNLCIPTTLLKRPSFNVQKLAETFRDGSAERAKFENWQSTKYLIVYDASSAQVKDALTCMNTLKKFRSEAYNGSLYAVKGGFAEFSSKFPKYVESPRSELAGAPQRLDLDGPEVAPVVGGCPMPATKNAANPFFGNIRQNMDLIGGVGQMPIKRPAQMSRASESRIPSWLREASNESDKGARVSEKFLHIEQREQRRMQDALSGQVSYGEPTNDDADKVKIAGIEKGTKNRYNNIWPYEHTRVKLQDVPDHACDYVNASHVTSSRSHKKYIATQGPIPATFTDFWNVVWQQDVRVIVMLTAEKEGGQVKAHNYWSDKQYGPMRLEFLSEKRASLDPNKIKKHRQRPSLNGRMSTDGPLARIDTATTTNTADPDQPFVIVRRLALSHEDYPFERMREITQLQYSSWPDFGAPAHPSHLLGLVEQCDAVVRKSTSKGHADPDPPKSRPILVHCSAGCGRTGTFCTVDTVIDMVKRQRMARRNAASNGVEDPMEIDRSSTTASRGSQRDQNSFFGSHKASAPPAAANDDDGIEQGSWLTRDNQDLIEKTVEDFRLQRLSMVQSLRQFVLCYESVMEWIVEHDESE</sequence>
<evidence type="ECO:0000259" key="5">
    <source>
        <dbReference type="PROSITE" id="PS50056"/>
    </source>
</evidence>
<feature type="region of interest" description="Disordered" evidence="3">
    <location>
        <begin position="451"/>
        <end position="478"/>
    </location>
</feature>
<dbReference type="RefSeq" id="XP_069198054.1">
    <property type="nucleotide sequence ID" value="XM_069348289.1"/>
</dbReference>
<dbReference type="PANTHER" id="PTHR19134">
    <property type="entry name" value="RECEPTOR-TYPE TYROSINE-PROTEIN PHOSPHATASE"/>
    <property type="match status" value="1"/>
</dbReference>
<dbReference type="PROSITE" id="PS50055">
    <property type="entry name" value="TYR_PHOSPHATASE_PTP"/>
    <property type="match status" value="1"/>
</dbReference>
<dbReference type="PROSITE" id="PS50206">
    <property type="entry name" value="RHODANESE_3"/>
    <property type="match status" value="1"/>
</dbReference>
<dbReference type="CDD" id="cd18533">
    <property type="entry name" value="PTP_fungal"/>
    <property type="match status" value="1"/>
</dbReference>
<dbReference type="InterPro" id="IPR000387">
    <property type="entry name" value="Tyr_Pase_dom"/>
</dbReference>
<reference evidence="7 8" key="1">
    <citation type="submission" date="2024-07" db="EMBL/GenBank/DDBJ databases">
        <title>Draft sequence of the Neodothiora populina.</title>
        <authorList>
            <person name="Drown D.D."/>
            <person name="Schuette U.S."/>
            <person name="Buechlein A.B."/>
            <person name="Rusch D.R."/>
            <person name="Winton L.W."/>
            <person name="Adams G.A."/>
        </authorList>
    </citation>
    <scope>NUCLEOTIDE SEQUENCE [LARGE SCALE GENOMIC DNA]</scope>
    <source>
        <strain evidence="7 8">CPC 39397</strain>
    </source>
</reference>
<evidence type="ECO:0000256" key="3">
    <source>
        <dbReference type="SAM" id="MobiDB-lite"/>
    </source>
</evidence>
<dbReference type="SMART" id="SM00450">
    <property type="entry name" value="RHOD"/>
    <property type="match status" value="1"/>
</dbReference>
<evidence type="ECO:0000256" key="1">
    <source>
        <dbReference type="ARBA" id="ARBA00009649"/>
    </source>
</evidence>
<feature type="region of interest" description="Disordered" evidence="3">
    <location>
        <begin position="775"/>
        <end position="829"/>
    </location>
</feature>
<comment type="similarity">
    <text evidence="1">Belongs to the protein-tyrosine phosphatase family. Non-receptor class subfamily.</text>
</comment>
<dbReference type="InterPro" id="IPR029021">
    <property type="entry name" value="Prot-tyrosine_phosphatase-like"/>
</dbReference>
<feature type="domain" description="Tyrosine-protein phosphatase" evidence="4">
    <location>
        <begin position="526"/>
        <end position="871"/>
    </location>
</feature>
<dbReference type="EC" id="3.1.3.48" evidence="2"/>
<dbReference type="InterPro" id="IPR003595">
    <property type="entry name" value="Tyr_Pase_cat"/>
</dbReference>
<feature type="region of interest" description="Disordered" evidence="3">
    <location>
        <begin position="1"/>
        <end position="106"/>
    </location>
</feature>
<dbReference type="EMBL" id="JBFMKM010000013">
    <property type="protein sequence ID" value="KAL1301778.1"/>
    <property type="molecule type" value="Genomic_DNA"/>
</dbReference>
<feature type="compositionally biased region" description="Polar residues" evidence="3">
    <location>
        <begin position="83"/>
        <end position="95"/>
    </location>
</feature>
<dbReference type="SUPFAM" id="SSF52821">
    <property type="entry name" value="Rhodanese/Cell cycle control phosphatase"/>
    <property type="match status" value="1"/>
</dbReference>
<protein>
    <recommendedName>
        <fullName evidence="2">protein-tyrosine-phosphatase</fullName>
        <ecNumber evidence="2">3.1.3.48</ecNumber>
    </recommendedName>
</protein>
<dbReference type="CDD" id="cd01446">
    <property type="entry name" value="DSP_MapKP"/>
    <property type="match status" value="1"/>
</dbReference>
<gene>
    <name evidence="7" type="ORF">AAFC00_005975</name>
</gene>
<keyword evidence="8" id="KW-1185">Reference proteome</keyword>